<dbReference type="GO" id="GO:0005886">
    <property type="term" value="C:plasma membrane"/>
    <property type="evidence" value="ECO:0007669"/>
    <property type="project" value="UniProtKB-SubCell"/>
</dbReference>
<dbReference type="AlphaFoldDB" id="A0A8E3SCB6"/>
<gene>
    <name evidence="9" type="ORF">CEP48_08245</name>
</gene>
<evidence type="ECO:0000256" key="4">
    <source>
        <dbReference type="ARBA" id="ARBA00022519"/>
    </source>
</evidence>
<dbReference type="PANTHER" id="PTHR23522:SF10">
    <property type="entry name" value="3-PHENYLPROPIONIC ACID TRANSPORTER-RELATED"/>
    <property type="match status" value="1"/>
</dbReference>
<keyword evidence="5" id="KW-0812">Transmembrane</keyword>
<dbReference type="EMBL" id="CP022011">
    <property type="protein sequence ID" value="QDJ15410.1"/>
    <property type="molecule type" value="Genomic_DNA"/>
</dbReference>
<sequence length="393" mass="43800">MKIRAVWWIILCFFGYYCVYGVFMPLFPVWLKSQQYSTETIALIIAGAYVFRFIGGIYFSSLITKVSQIPKTLIYLAGASVLTTLLIAVMAQSFWVLLLGIALFSMFNAAGIPLLDTLASAWQHQIRLDYGKIRLIGSGAFVVGVIVFGGLISHLGDNSIIWVIFSLLLGYTLLQLLPLKKMPRDKKLSRQHNNTSYLALLRNPTTTRLLLAVALIQGSHSAFYTYSTIFWTEKGISLQTTSILWGVGVIAEIILFFFAARLFKNWSVNHLFYLSGIAACLRWSLFYFADNLALIFLLQCSHCLTYATSHYATVKYIAAQSEEKVAKLQALYSATSGCAAIALLTALSGIIYPHSPLFTFLTMAFLALVALFIIPSHQQTQINNSNLKKLPTT</sequence>
<keyword evidence="7" id="KW-0472">Membrane</keyword>
<name>A0A8E3SCB6_9PAST</name>
<dbReference type="Pfam" id="PF12832">
    <property type="entry name" value="MFS_1_like"/>
    <property type="match status" value="1"/>
</dbReference>
<dbReference type="Proteomes" id="UP000955338">
    <property type="component" value="Chromosome"/>
</dbReference>
<dbReference type="GO" id="GO:0030395">
    <property type="term" value="F:lactose binding"/>
    <property type="evidence" value="ECO:0007669"/>
    <property type="project" value="TreeGrafter"/>
</dbReference>
<dbReference type="SUPFAM" id="SSF103473">
    <property type="entry name" value="MFS general substrate transporter"/>
    <property type="match status" value="1"/>
</dbReference>
<organism evidence="9 10">
    <name type="scientific">Mergibacter septicus</name>
    <dbReference type="NCBI Taxonomy" id="221402"/>
    <lineage>
        <taxon>Bacteria</taxon>
        <taxon>Pseudomonadati</taxon>
        <taxon>Pseudomonadota</taxon>
        <taxon>Gammaproteobacteria</taxon>
        <taxon>Pasteurellales</taxon>
        <taxon>Pasteurellaceae</taxon>
        <taxon>Mergibacter</taxon>
    </lineage>
</organism>
<dbReference type="NCBIfam" id="NF008346">
    <property type="entry name" value="PRK11128.1"/>
    <property type="match status" value="1"/>
</dbReference>
<comment type="subcellular location">
    <subcellularLocation>
        <location evidence="1">Cell inner membrane</location>
        <topology evidence="1">Multi-pass membrane protein</topology>
    </subcellularLocation>
</comment>
<evidence type="ECO:0000256" key="1">
    <source>
        <dbReference type="ARBA" id="ARBA00004429"/>
    </source>
</evidence>
<evidence type="ECO:0000256" key="5">
    <source>
        <dbReference type="ARBA" id="ARBA00022692"/>
    </source>
</evidence>
<accession>A0A8E3SCB6</accession>
<reference evidence="9" key="1">
    <citation type="submission" date="2017-06" db="EMBL/GenBank/DDBJ databases">
        <title>Genome sequencing of pathogenic and non-pathogenic strains within Bisgaard taxon 40.</title>
        <authorList>
            <person name="Ladner J.T."/>
            <person name="Lovett S.P."/>
            <person name="Koroleva G."/>
            <person name="Lorch J.M."/>
        </authorList>
    </citation>
    <scope>NUCLEOTIDE SEQUENCE</scope>
    <source>
        <strain evidence="9">27576-1-I1</strain>
    </source>
</reference>
<evidence type="ECO:0000313" key="9">
    <source>
        <dbReference type="EMBL" id="QDJ15410.1"/>
    </source>
</evidence>
<feature type="domain" description="Major facilitator superfamily associated" evidence="8">
    <location>
        <begin position="7"/>
        <end position="361"/>
    </location>
</feature>
<keyword evidence="6" id="KW-1133">Transmembrane helix</keyword>
<keyword evidence="10" id="KW-1185">Reference proteome</keyword>
<dbReference type="InterPro" id="IPR026032">
    <property type="entry name" value="HcaT-like"/>
</dbReference>
<dbReference type="Gene3D" id="1.20.1250.20">
    <property type="entry name" value="MFS general substrate transporter like domains"/>
    <property type="match status" value="2"/>
</dbReference>
<evidence type="ECO:0000313" key="10">
    <source>
        <dbReference type="Proteomes" id="UP000955338"/>
    </source>
</evidence>
<evidence type="ECO:0000256" key="7">
    <source>
        <dbReference type="ARBA" id="ARBA00023136"/>
    </source>
</evidence>
<dbReference type="RefSeq" id="WP_261920084.1">
    <property type="nucleotide sequence ID" value="NZ_CP022011.1"/>
</dbReference>
<proteinExistence type="predicted"/>
<evidence type="ECO:0000256" key="3">
    <source>
        <dbReference type="ARBA" id="ARBA00022475"/>
    </source>
</evidence>
<evidence type="ECO:0000256" key="6">
    <source>
        <dbReference type="ARBA" id="ARBA00022989"/>
    </source>
</evidence>
<dbReference type="InterPro" id="IPR024989">
    <property type="entry name" value="MFS_assoc_dom"/>
</dbReference>
<protein>
    <submittedName>
        <fullName evidence="9">3-phenylpropionate MFS transporter</fullName>
    </submittedName>
</protein>
<dbReference type="GO" id="GO:0015528">
    <property type="term" value="F:lactose:proton symporter activity"/>
    <property type="evidence" value="ECO:0007669"/>
    <property type="project" value="TreeGrafter"/>
</dbReference>
<evidence type="ECO:0000259" key="8">
    <source>
        <dbReference type="Pfam" id="PF12832"/>
    </source>
</evidence>
<dbReference type="PANTHER" id="PTHR23522">
    <property type="entry name" value="BLL5896 PROTEIN"/>
    <property type="match status" value="1"/>
</dbReference>
<keyword evidence="4" id="KW-0997">Cell inner membrane</keyword>
<evidence type="ECO:0000256" key="2">
    <source>
        <dbReference type="ARBA" id="ARBA00022448"/>
    </source>
</evidence>
<dbReference type="InterPro" id="IPR036259">
    <property type="entry name" value="MFS_trans_sf"/>
</dbReference>
<dbReference type="NCBIfam" id="NF037955">
    <property type="entry name" value="mfs"/>
    <property type="match status" value="1"/>
</dbReference>
<keyword evidence="3" id="KW-1003">Cell membrane</keyword>
<dbReference type="PIRSF" id="PIRSF004925">
    <property type="entry name" value="HcaT"/>
    <property type="match status" value="1"/>
</dbReference>
<keyword evidence="2" id="KW-0813">Transport</keyword>